<evidence type="ECO:0000259" key="10">
    <source>
        <dbReference type="PROSITE" id="PS50235"/>
    </source>
</evidence>
<dbReference type="OrthoDB" id="2020758at2759"/>
<evidence type="ECO:0000256" key="4">
    <source>
        <dbReference type="ARBA" id="ARBA00022670"/>
    </source>
</evidence>
<keyword evidence="9" id="KW-0812">Transmembrane</keyword>
<feature type="compositionally biased region" description="Low complexity" evidence="8">
    <location>
        <begin position="763"/>
        <end position="779"/>
    </location>
</feature>
<feature type="region of interest" description="Disordered" evidence="8">
    <location>
        <begin position="59"/>
        <end position="107"/>
    </location>
</feature>
<organism evidence="11 12">
    <name type="scientific">Mycena chlorophos</name>
    <name type="common">Agaric fungus</name>
    <name type="synonym">Agaricus chlorophos</name>
    <dbReference type="NCBI Taxonomy" id="658473"/>
    <lineage>
        <taxon>Eukaryota</taxon>
        <taxon>Fungi</taxon>
        <taxon>Dikarya</taxon>
        <taxon>Basidiomycota</taxon>
        <taxon>Agaricomycotina</taxon>
        <taxon>Agaricomycetes</taxon>
        <taxon>Agaricomycetidae</taxon>
        <taxon>Agaricales</taxon>
        <taxon>Marasmiineae</taxon>
        <taxon>Mycenaceae</taxon>
        <taxon>Mycena</taxon>
    </lineage>
</organism>
<proteinExistence type="inferred from homology"/>
<reference evidence="11" key="1">
    <citation type="submission" date="2020-05" db="EMBL/GenBank/DDBJ databases">
        <title>Mycena genomes resolve the evolution of fungal bioluminescence.</title>
        <authorList>
            <person name="Tsai I.J."/>
        </authorList>
    </citation>
    <scope>NUCLEOTIDE SEQUENCE</scope>
    <source>
        <strain evidence="11">110903Hualien_Pintung</strain>
    </source>
</reference>
<evidence type="ECO:0000256" key="6">
    <source>
        <dbReference type="ARBA" id="ARBA00022801"/>
    </source>
</evidence>
<evidence type="ECO:0000256" key="2">
    <source>
        <dbReference type="ARBA" id="ARBA00009085"/>
    </source>
</evidence>
<dbReference type="Proteomes" id="UP000613580">
    <property type="component" value="Unassembled WGS sequence"/>
</dbReference>
<comment type="caution">
    <text evidence="11">The sequence shown here is derived from an EMBL/GenBank/DDBJ whole genome shotgun (WGS) entry which is preliminary data.</text>
</comment>
<evidence type="ECO:0000256" key="5">
    <source>
        <dbReference type="ARBA" id="ARBA00022786"/>
    </source>
</evidence>
<keyword evidence="9" id="KW-0472">Membrane</keyword>
<accession>A0A8H6S8E7</accession>
<dbReference type="PANTHER" id="PTHR24006:SF888">
    <property type="entry name" value="UBIQUITIN CARBOXYL-TERMINAL HYDROLASE 30"/>
    <property type="match status" value="1"/>
</dbReference>
<evidence type="ECO:0000313" key="11">
    <source>
        <dbReference type="EMBL" id="KAF7294218.1"/>
    </source>
</evidence>
<dbReference type="SUPFAM" id="SSF54001">
    <property type="entry name" value="Cysteine proteinases"/>
    <property type="match status" value="1"/>
</dbReference>
<keyword evidence="4" id="KW-0645">Protease</keyword>
<feature type="compositionally biased region" description="Basic residues" evidence="8">
    <location>
        <begin position="753"/>
        <end position="762"/>
    </location>
</feature>
<name>A0A8H6S8E7_MYCCL</name>
<gene>
    <name evidence="11" type="ORF">HMN09_01150200</name>
</gene>
<dbReference type="GO" id="GO:0005829">
    <property type="term" value="C:cytosol"/>
    <property type="evidence" value="ECO:0007669"/>
    <property type="project" value="TreeGrafter"/>
</dbReference>
<dbReference type="AlphaFoldDB" id="A0A8H6S8E7"/>
<dbReference type="InterPro" id="IPR028889">
    <property type="entry name" value="USP"/>
</dbReference>
<evidence type="ECO:0000256" key="1">
    <source>
        <dbReference type="ARBA" id="ARBA00000707"/>
    </source>
</evidence>
<keyword evidence="5" id="KW-0833">Ubl conjugation pathway</keyword>
<dbReference type="GO" id="GO:0016579">
    <property type="term" value="P:protein deubiquitination"/>
    <property type="evidence" value="ECO:0007669"/>
    <property type="project" value="InterPro"/>
</dbReference>
<feature type="compositionally biased region" description="Low complexity" evidence="8">
    <location>
        <begin position="62"/>
        <end position="72"/>
    </location>
</feature>
<dbReference type="EMBL" id="JACAZE010000019">
    <property type="protein sequence ID" value="KAF7294218.1"/>
    <property type="molecule type" value="Genomic_DNA"/>
</dbReference>
<evidence type="ECO:0000256" key="9">
    <source>
        <dbReference type="SAM" id="Phobius"/>
    </source>
</evidence>
<dbReference type="GO" id="GO:0006508">
    <property type="term" value="P:proteolysis"/>
    <property type="evidence" value="ECO:0007669"/>
    <property type="project" value="UniProtKB-KW"/>
</dbReference>
<dbReference type="EC" id="3.4.19.12" evidence="3"/>
<keyword evidence="7" id="KW-0788">Thiol protease</keyword>
<keyword evidence="12" id="KW-1185">Reference proteome</keyword>
<keyword evidence="9" id="KW-1133">Transmembrane helix</keyword>
<evidence type="ECO:0000256" key="3">
    <source>
        <dbReference type="ARBA" id="ARBA00012759"/>
    </source>
</evidence>
<dbReference type="PANTHER" id="PTHR24006">
    <property type="entry name" value="UBIQUITIN CARBOXYL-TERMINAL HYDROLASE"/>
    <property type="match status" value="1"/>
</dbReference>
<dbReference type="Pfam" id="PF00443">
    <property type="entry name" value="UCH"/>
    <property type="match status" value="1"/>
</dbReference>
<evidence type="ECO:0000256" key="7">
    <source>
        <dbReference type="ARBA" id="ARBA00022807"/>
    </source>
</evidence>
<dbReference type="PROSITE" id="PS50235">
    <property type="entry name" value="USP_3"/>
    <property type="match status" value="1"/>
</dbReference>
<comment type="similarity">
    <text evidence="2">Belongs to the peptidase C19 family.</text>
</comment>
<dbReference type="GO" id="GO:0004843">
    <property type="term" value="F:cysteine-type deubiquitinase activity"/>
    <property type="evidence" value="ECO:0007669"/>
    <property type="project" value="UniProtKB-EC"/>
</dbReference>
<protein>
    <recommendedName>
        <fullName evidence="3">ubiquitinyl hydrolase 1</fullName>
        <ecNumber evidence="3">3.4.19.12</ecNumber>
    </recommendedName>
</protein>
<feature type="region of interest" description="Disordered" evidence="8">
    <location>
        <begin position="368"/>
        <end position="388"/>
    </location>
</feature>
<feature type="transmembrane region" description="Helical" evidence="9">
    <location>
        <begin position="12"/>
        <end position="33"/>
    </location>
</feature>
<evidence type="ECO:0000313" key="12">
    <source>
        <dbReference type="Proteomes" id="UP000613580"/>
    </source>
</evidence>
<feature type="compositionally biased region" description="Pro residues" evidence="8">
    <location>
        <begin position="741"/>
        <end position="751"/>
    </location>
</feature>
<dbReference type="InterPro" id="IPR001394">
    <property type="entry name" value="Peptidase_C19_UCH"/>
</dbReference>
<evidence type="ECO:0000256" key="8">
    <source>
        <dbReference type="SAM" id="MobiDB-lite"/>
    </source>
</evidence>
<comment type="catalytic activity">
    <reaction evidence="1">
        <text>Thiol-dependent hydrolysis of ester, thioester, amide, peptide and isopeptide bonds formed by the C-terminal Gly of ubiquitin (a 76-residue protein attached to proteins as an intracellular targeting signal).</text>
        <dbReference type="EC" id="3.4.19.12"/>
    </reaction>
</comment>
<sequence length="779" mass="82843">MRTTTTDFLVQQLAPLLVVLAVPIFALGAFSFLRPRLARFQLLVMALGALLPWNWANHDKQSSSSTSQSRESTPGKPVRIRTRAEQVATTTKPVREKSPPKQDSAQDALFPGLVNMSGTHCFMNSTLQALASLSFLTPYLLSIRTRAEALDVPTPVVDALIDLLDQLNTPDPAGRPLKATALVEALCSPPPSMDNPSDDEPAPSAASALSAFWGSGSTSLNLGASAKATALLASHEHQDAQELFQLISECVRDDATRVAKEGARDRGFALVPEEGEAAPLSSSSPFDGLTATRRSCVRCGYTAAIRHFAFDTIQLALESAGGGWTGVSIYQLLKAYINLEVLQDCSCRRCELRATARRLREEIQRLESNDPNEMPTMNGHAKPSDPTPSRIRRLKVVRKMEVRVTKALETGRIEEEDLEGDWENDAFVHGVGVDALKGVRIERVPGGVSTRQTMIGRPPTVLALHINRSVHTAMRVAKNGAPVAFPELLDLTPYTTDGILNLDPTAALSGSVPTRTPTTCLYRLAAAVCHYGQHSFGHYICFRRTPVAADQDKYVPAAPTPNSTAGTGTGWLRISDSRVDRCGIEQVLAEGSAVFMLYYERVLPSQAVYADTAAAAEAADSTETIRPAQVVGAFGVGVDIASSSSSSSSSSVRSLNMGHARVVRSVMLGSRASSVSSLSLPSTTDEPGTPKAAPSANGDVEVDVVEPLTLNGDASAVVVVEEEAIPLPTPPPTPKDGSEAPLPPESQPPTPSKSKKKKKKKANGAATAASTAPVPVAVS</sequence>
<feature type="region of interest" description="Disordered" evidence="8">
    <location>
        <begin position="724"/>
        <end position="779"/>
    </location>
</feature>
<dbReference type="Gene3D" id="3.90.70.10">
    <property type="entry name" value="Cysteine proteinases"/>
    <property type="match status" value="1"/>
</dbReference>
<keyword evidence="6" id="KW-0378">Hydrolase</keyword>
<dbReference type="GO" id="GO:0005634">
    <property type="term" value="C:nucleus"/>
    <property type="evidence" value="ECO:0007669"/>
    <property type="project" value="TreeGrafter"/>
</dbReference>
<feature type="region of interest" description="Disordered" evidence="8">
    <location>
        <begin position="674"/>
        <end position="697"/>
    </location>
</feature>
<feature type="domain" description="USP" evidence="10">
    <location>
        <begin position="111"/>
        <end position="602"/>
    </location>
</feature>
<dbReference type="InterPro" id="IPR050164">
    <property type="entry name" value="Peptidase_C19"/>
</dbReference>
<dbReference type="InterPro" id="IPR038765">
    <property type="entry name" value="Papain-like_cys_pep_sf"/>
</dbReference>